<protein>
    <recommendedName>
        <fullName evidence="1">DDE-1 domain-containing protein</fullName>
    </recommendedName>
</protein>
<organism evidence="2 3">
    <name type="scientific">Rotaria magnacalcarata</name>
    <dbReference type="NCBI Taxonomy" id="392030"/>
    <lineage>
        <taxon>Eukaryota</taxon>
        <taxon>Metazoa</taxon>
        <taxon>Spiralia</taxon>
        <taxon>Gnathifera</taxon>
        <taxon>Rotifera</taxon>
        <taxon>Eurotatoria</taxon>
        <taxon>Bdelloidea</taxon>
        <taxon>Philodinida</taxon>
        <taxon>Philodinidae</taxon>
        <taxon>Rotaria</taxon>
    </lineage>
</organism>
<comment type="caution">
    <text evidence="2">The sequence shown here is derived from an EMBL/GenBank/DDBJ whole genome shotgun (WGS) entry which is preliminary data.</text>
</comment>
<name>A0A820KT55_9BILA</name>
<dbReference type="EMBL" id="CAJOBF010015755">
    <property type="protein sequence ID" value="CAF4349788.1"/>
    <property type="molecule type" value="Genomic_DNA"/>
</dbReference>
<dbReference type="Pfam" id="PF03184">
    <property type="entry name" value="DDE_1"/>
    <property type="match status" value="1"/>
</dbReference>
<dbReference type="Proteomes" id="UP000663842">
    <property type="component" value="Unassembled WGS sequence"/>
</dbReference>
<accession>A0A820KT55</accession>
<dbReference type="InterPro" id="IPR004875">
    <property type="entry name" value="DDE_SF_endonuclease_dom"/>
</dbReference>
<evidence type="ECO:0000313" key="3">
    <source>
        <dbReference type="Proteomes" id="UP000663842"/>
    </source>
</evidence>
<sequence>MNIARKRVTSDPFVINDFYEKLKSEAKRLNIMGRPECFWNTDKTSFPTDPSLVKAIGTIGVRSVRVTAGSNRENITVLATCCGSGKVLPPLVIFKGTRILHSWVTNKGLPGTDYAVSNNGWMTRQ</sequence>
<feature type="non-terminal residue" evidence="2">
    <location>
        <position position="125"/>
    </location>
</feature>
<gene>
    <name evidence="2" type="ORF">UXM345_LOCUS35943</name>
</gene>
<reference evidence="2" key="1">
    <citation type="submission" date="2021-02" db="EMBL/GenBank/DDBJ databases">
        <authorList>
            <person name="Nowell W R."/>
        </authorList>
    </citation>
    <scope>NUCLEOTIDE SEQUENCE</scope>
</reference>
<dbReference type="GO" id="GO:0003676">
    <property type="term" value="F:nucleic acid binding"/>
    <property type="evidence" value="ECO:0007669"/>
    <property type="project" value="InterPro"/>
</dbReference>
<dbReference type="AlphaFoldDB" id="A0A820KT55"/>
<evidence type="ECO:0000313" key="2">
    <source>
        <dbReference type="EMBL" id="CAF4349788.1"/>
    </source>
</evidence>
<feature type="domain" description="DDE-1" evidence="1">
    <location>
        <begin position="73"/>
        <end position="124"/>
    </location>
</feature>
<proteinExistence type="predicted"/>
<evidence type="ECO:0000259" key="1">
    <source>
        <dbReference type="Pfam" id="PF03184"/>
    </source>
</evidence>